<keyword evidence="2" id="KW-1185">Reference proteome</keyword>
<name>A0AAU9IEG8_9CILI</name>
<sequence>MKIWEVRKNCVKETVRLLIGLSLRFPALFITAFNNGTKSKISGSLFSTKNAVYKTLIKSTLDIRSECSILHFGASIVYSLS</sequence>
<dbReference type="AlphaFoldDB" id="A0AAU9IEG8"/>
<organism evidence="1 2">
    <name type="scientific">Blepharisma stoltei</name>
    <dbReference type="NCBI Taxonomy" id="1481888"/>
    <lineage>
        <taxon>Eukaryota</taxon>
        <taxon>Sar</taxon>
        <taxon>Alveolata</taxon>
        <taxon>Ciliophora</taxon>
        <taxon>Postciliodesmatophora</taxon>
        <taxon>Heterotrichea</taxon>
        <taxon>Heterotrichida</taxon>
        <taxon>Blepharismidae</taxon>
        <taxon>Blepharisma</taxon>
    </lineage>
</organism>
<proteinExistence type="predicted"/>
<comment type="caution">
    <text evidence="1">The sequence shown here is derived from an EMBL/GenBank/DDBJ whole genome shotgun (WGS) entry which is preliminary data.</text>
</comment>
<dbReference type="Proteomes" id="UP001162131">
    <property type="component" value="Unassembled WGS sequence"/>
</dbReference>
<evidence type="ECO:0000313" key="2">
    <source>
        <dbReference type="Proteomes" id="UP001162131"/>
    </source>
</evidence>
<accession>A0AAU9IEG8</accession>
<protein>
    <submittedName>
        <fullName evidence="1">Uncharacterized protein</fullName>
    </submittedName>
</protein>
<gene>
    <name evidence="1" type="ORF">BSTOLATCC_MIC5026</name>
</gene>
<evidence type="ECO:0000313" key="1">
    <source>
        <dbReference type="EMBL" id="CAG9311766.1"/>
    </source>
</evidence>
<dbReference type="EMBL" id="CAJZBQ010000005">
    <property type="protein sequence ID" value="CAG9311766.1"/>
    <property type="molecule type" value="Genomic_DNA"/>
</dbReference>
<reference evidence="1" key="1">
    <citation type="submission" date="2021-09" db="EMBL/GenBank/DDBJ databases">
        <authorList>
            <consortium name="AG Swart"/>
            <person name="Singh M."/>
            <person name="Singh A."/>
            <person name="Seah K."/>
            <person name="Emmerich C."/>
        </authorList>
    </citation>
    <scope>NUCLEOTIDE SEQUENCE</scope>
    <source>
        <strain evidence="1">ATCC30299</strain>
    </source>
</reference>